<dbReference type="PANTHER" id="PTHR42852">
    <property type="entry name" value="THIOL:DISULFIDE INTERCHANGE PROTEIN DSBE"/>
    <property type="match status" value="1"/>
</dbReference>
<evidence type="ECO:0000256" key="1">
    <source>
        <dbReference type="SAM" id="SignalP"/>
    </source>
</evidence>
<dbReference type="InterPro" id="IPR000866">
    <property type="entry name" value="AhpC/TSA"/>
</dbReference>
<dbReference type="EMBL" id="BJVA01000006">
    <property type="protein sequence ID" value="GEK96086.1"/>
    <property type="molecule type" value="Genomic_DNA"/>
</dbReference>
<dbReference type="InterPro" id="IPR050553">
    <property type="entry name" value="Thioredoxin_ResA/DsbE_sf"/>
</dbReference>
<feature type="domain" description="Thioredoxin" evidence="2">
    <location>
        <begin position="50"/>
        <end position="218"/>
    </location>
</feature>
<evidence type="ECO:0000259" key="2">
    <source>
        <dbReference type="PROSITE" id="PS51352"/>
    </source>
</evidence>
<dbReference type="GO" id="GO:0016491">
    <property type="term" value="F:oxidoreductase activity"/>
    <property type="evidence" value="ECO:0007669"/>
    <property type="project" value="InterPro"/>
</dbReference>
<dbReference type="PROSITE" id="PS51318">
    <property type="entry name" value="TAT"/>
    <property type="match status" value="1"/>
</dbReference>
<organism evidence="3 4">
    <name type="scientific">Gluconobacter kanchanaburiensis NBRC 103587</name>
    <dbReference type="NCBI Taxonomy" id="1307948"/>
    <lineage>
        <taxon>Bacteria</taxon>
        <taxon>Pseudomonadati</taxon>
        <taxon>Pseudomonadota</taxon>
        <taxon>Alphaproteobacteria</taxon>
        <taxon>Acetobacterales</taxon>
        <taxon>Acetobacteraceae</taxon>
        <taxon>Gluconobacter</taxon>
    </lineage>
</organism>
<dbReference type="Gene3D" id="3.40.30.10">
    <property type="entry name" value="Glutaredoxin"/>
    <property type="match status" value="1"/>
</dbReference>
<dbReference type="Pfam" id="PF00578">
    <property type="entry name" value="AhpC-TSA"/>
    <property type="match status" value="1"/>
</dbReference>
<keyword evidence="1" id="KW-0732">Signal</keyword>
<keyword evidence="4" id="KW-1185">Reference proteome</keyword>
<comment type="caution">
    <text evidence="3">The sequence shown here is derived from an EMBL/GenBank/DDBJ whole genome shotgun (WGS) entry which is preliminary data.</text>
</comment>
<dbReference type="InterPro" id="IPR006311">
    <property type="entry name" value="TAT_signal"/>
</dbReference>
<dbReference type="CDD" id="cd02966">
    <property type="entry name" value="TlpA_like_family"/>
    <property type="match status" value="1"/>
</dbReference>
<reference evidence="3 4" key="1">
    <citation type="submission" date="2019-07" db="EMBL/GenBank/DDBJ databases">
        <title>Whole genome shotgun sequence of Gluconobacter kanchanaburiensis NBRC 103587.</title>
        <authorList>
            <person name="Hosoyama A."/>
            <person name="Uohara A."/>
            <person name="Ohji S."/>
            <person name="Ichikawa N."/>
        </authorList>
    </citation>
    <scope>NUCLEOTIDE SEQUENCE [LARGE SCALE GENOMIC DNA]</scope>
    <source>
        <strain evidence="3 4">NBRC 103587</strain>
    </source>
</reference>
<proteinExistence type="predicted"/>
<dbReference type="SUPFAM" id="SSF52833">
    <property type="entry name" value="Thioredoxin-like"/>
    <property type="match status" value="1"/>
</dbReference>
<dbReference type="AlphaFoldDB" id="A0A511B6M9"/>
<dbReference type="OrthoDB" id="9799347at2"/>
<dbReference type="GO" id="GO:0016209">
    <property type="term" value="F:antioxidant activity"/>
    <property type="evidence" value="ECO:0007669"/>
    <property type="project" value="InterPro"/>
</dbReference>
<sequence length="218" mass="23220">MTIFLTRRHLLGGAGAVMGAALLSGQAFAAAEKEEASHGLAFEPNSFGRLAVPKILPALSVKNEQDQDVPLSHWYGKPFILHFWATWCPPCIRELPSVNATAKALGAEGPQIVPVAVRGSTIPKVRAFYDSHGIDTLPVLVDPVSGVMMETADQTALVQSVRQVRPEDLKGLTGDIMSLHGVPRSLILNAKGEVVAESIGNMDWSADAVRHTVQALAG</sequence>
<dbReference type="Proteomes" id="UP000321079">
    <property type="component" value="Unassembled WGS sequence"/>
</dbReference>
<feature type="signal peptide" evidence="1">
    <location>
        <begin position="1"/>
        <end position="29"/>
    </location>
</feature>
<dbReference type="InterPro" id="IPR013766">
    <property type="entry name" value="Thioredoxin_domain"/>
</dbReference>
<accession>A0A511B6M9</accession>
<gene>
    <name evidence="3" type="ORF">GKA01_12830</name>
</gene>
<evidence type="ECO:0000313" key="4">
    <source>
        <dbReference type="Proteomes" id="UP000321079"/>
    </source>
</evidence>
<dbReference type="InterPro" id="IPR036249">
    <property type="entry name" value="Thioredoxin-like_sf"/>
</dbReference>
<name>A0A511B6M9_9PROT</name>
<dbReference type="PANTHER" id="PTHR42852:SF17">
    <property type="entry name" value="THIOREDOXIN-LIKE PROTEIN HI_1115"/>
    <property type="match status" value="1"/>
</dbReference>
<evidence type="ECO:0000313" key="3">
    <source>
        <dbReference type="EMBL" id="GEK96086.1"/>
    </source>
</evidence>
<dbReference type="PROSITE" id="PS51352">
    <property type="entry name" value="THIOREDOXIN_2"/>
    <property type="match status" value="1"/>
</dbReference>
<dbReference type="RefSeq" id="WP_146860335.1">
    <property type="nucleotide sequence ID" value="NZ_BARK01000019.1"/>
</dbReference>
<protein>
    <submittedName>
        <fullName evidence="3">Thioredoxin</fullName>
    </submittedName>
</protein>
<feature type="chain" id="PRO_5022143441" evidence="1">
    <location>
        <begin position="30"/>
        <end position="218"/>
    </location>
</feature>